<evidence type="ECO:0000313" key="2">
    <source>
        <dbReference type="EMBL" id="THJ30660.1"/>
    </source>
</evidence>
<gene>
    <name evidence="2" type="ORF">E7Y31_22615</name>
</gene>
<name>A0A4S5BEP0_9ACTN</name>
<dbReference type="GO" id="GO:0016747">
    <property type="term" value="F:acyltransferase activity, transferring groups other than amino-acyl groups"/>
    <property type="evidence" value="ECO:0007669"/>
    <property type="project" value="InterPro"/>
</dbReference>
<feature type="domain" description="N-acetyltransferase" evidence="1">
    <location>
        <begin position="1"/>
        <end position="63"/>
    </location>
</feature>
<evidence type="ECO:0000313" key="3">
    <source>
        <dbReference type="Proteomes" id="UP000305282"/>
    </source>
</evidence>
<dbReference type="PROSITE" id="PS51186">
    <property type="entry name" value="GNAT"/>
    <property type="match status" value="1"/>
</dbReference>
<dbReference type="AlphaFoldDB" id="A0A4S5BEP0"/>
<keyword evidence="2" id="KW-0808">Transferase</keyword>
<sequence>ALVRRAEREARRWDARQMRLWTDTRFTDAHRLYRRLGYTATGRRRDLYDLSATTEIEFWRPLPPLNELPTAAGT</sequence>
<feature type="non-terminal residue" evidence="2">
    <location>
        <position position="1"/>
    </location>
</feature>
<dbReference type="SUPFAM" id="SSF55729">
    <property type="entry name" value="Acyl-CoA N-acyltransferases (Nat)"/>
    <property type="match status" value="1"/>
</dbReference>
<reference evidence="2 3" key="1">
    <citation type="submission" date="2019-04" db="EMBL/GenBank/DDBJ databases">
        <title>Draft genome sequences for three unisolated Alnus-infective Frankia Sp+ strains, AgTrS, AiOr and AvVan, the first sequenced Frankia strains able to sporulate in-planta.</title>
        <authorList>
            <person name="Bethencourt L."/>
            <person name="Vautrin F."/>
            <person name="Taib N."/>
            <person name="Dubost A."/>
            <person name="Castro-Garcia L."/>
            <person name="Imbaud O."/>
            <person name="Abrouk D."/>
            <person name="Fournier P."/>
            <person name="Briolay J."/>
            <person name="Nguyen A."/>
            <person name="Normand P."/>
            <person name="Fernandez M.P."/>
            <person name="Brochier-Armanet C."/>
            <person name="Herrera-Belaroussi A."/>
        </authorList>
    </citation>
    <scope>NUCLEOTIDE SEQUENCE [LARGE SCALE GENOMIC DNA]</scope>
    <source>
        <strain evidence="2 3">AvVan</strain>
    </source>
</reference>
<keyword evidence="3" id="KW-1185">Reference proteome</keyword>
<accession>A0A4S5BEP0</accession>
<evidence type="ECO:0000259" key="1">
    <source>
        <dbReference type="PROSITE" id="PS51186"/>
    </source>
</evidence>
<protein>
    <submittedName>
        <fullName evidence="2">GNAT family N-acetyltransferase</fullName>
    </submittedName>
</protein>
<dbReference type="InterPro" id="IPR000182">
    <property type="entry name" value="GNAT_dom"/>
</dbReference>
<organism evidence="2 3">
    <name type="scientific">Candidatus Frankia alpina</name>
    <dbReference type="NCBI Taxonomy" id="2699483"/>
    <lineage>
        <taxon>Bacteria</taxon>
        <taxon>Bacillati</taxon>
        <taxon>Actinomycetota</taxon>
        <taxon>Actinomycetes</taxon>
        <taxon>Frankiales</taxon>
        <taxon>Frankiaceae</taxon>
        <taxon>Frankia</taxon>
    </lineage>
</organism>
<dbReference type="InterPro" id="IPR016181">
    <property type="entry name" value="Acyl_CoA_acyltransferase"/>
</dbReference>
<dbReference type="EMBL" id="SSXH01000995">
    <property type="protein sequence ID" value="THJ30660.1"/>
    <property type="molecule type" value="Genomic_DNA"/>
</dbReference>
<comment type="caution">
    <text evidence="2">The sequence shown here is derived from an EMBL/GenBank/DDBJ whole genome shotgun (WGS) entry which is preliminary data.</text>
</comment>
<dbReference type="Gene3D" id="3.40.630.30">
    <property type="match status" value="1"/>
</dbReference>
<dbReference type="Proteomes" id="UP000305282">
    <property type="component" value="Unassembled WGS sequence"/>
</dbReference>
<proteinExistence type="predicted"/>